<evidence type="ECO:0000256" key="4">
    <source>
        <dbReference type="ARBA" id="ARBA00022679"/>
    </source>
</evidence>
<dbReference type="PANTHER" id="PTHR43065:SF46">
    <property type="entry name" value="C4-DICARBOXYLATE TRANSPORT SENSOR PROTEIN DCTB"/>
    <property type="match status" value="1"/>
</dbReference>
<keyword evidence="6" id="KW-0418">Kinase</keyword>
<dbReference type="InterPro" id="IPR036097">
    <property type="entry name" value="HisK_dim/P_sf"/>
</dbReference>
<feature type="domain" description="Histidine kinase" evidence="9">
    <location>
        <begin position="128"/>
        <end position="332"/>
    </location>
</feature>
<sequence>MNDTHHTQSPLRLVRVGLLALTADCRVTSGDEAAAALMAVPLAVLSEGKRLVDLVRPSDAVDVEASMGPPPFNFLGLASTSTPLLIHVSRVSADSLMASVTSVNEYLAESQALARVQLRNTVESIISGFAHEVRNPIAAILSLSEAALMADPENETGLARIPSLVARVESLIRQALAYSRPKPPVRSLHAASALVEHAINLLRPRDTAVRLDVPHPHGDVPPVMVDMLQCEQVLVNLVENALDAARSVVRVVVRPGRTPGPSVCIEVSDDGPGVSAELAERIFEPFFTTKAHGTGLGLAIARDLTRLNGGELRHVVDAPQGATFRVYLPSTAAPIRGHW</sequence>
<dbReference type="InterPro" id="IPR003661">
    <property type="entry name" value="HisK_dim/P_dom"/>
</dbReference>
<dbReference type="SUPFAM" id="SSF47384">
    <property type="entry name" value="Homodimeric domain of signal transducing histidine kinase"/>
    <property type="match status" value="1"/>
</dbReference>
<proteinExistence type="predicted"/>
<evidence type="ECO:0000256" key="7">
    <source>
        <dbReference type="ARBA" id="ARBA00022840"/>
    </source>
</evidence>
<dbReference type="SUPFAM" id="SSF55874">
    <property type="entry name" value="ATPase domain of HSP90 chaperone/DNA topoisomerase II/histidine kinase"/>
    <property type="match status" value="1"/>
</dbReference>
<comment type="caution">
    <text evidence="10">The sequence shown here is derived from an EMBL/GenBank/DDBJ whole genome shotgun (WGS) entry which is preliminary data.</text>
</comment>
<dbReference type="CDD" id="cd00075">
    <property type="entry name" value="HATPase"/>
    <property type="match status" value="1"/>
</dbReference>
<keyword evidence="7" id="KW-0067">ATP-binding</keyword>
<keyword evidence="3" id="KW-0597">Phosphoprotein</keyword>
<dbReference type="Pfam" id="PF02518">
    <property type="entry name" value="HATPase_c"/>
    <property type="match status" value="1"/>
</dbReference>
<reference evidence="10 11" key="1">
    <citation type="submission" date="2017-08" db="EMBL/GenBank/DDBJ databases">
        <title>Infants hospitalized years apart are colonized by the same room-sourced microbial strains.</title>
        <authorList>
            <person name="Brooks B."/>
            <person name="Olm M.R."/>
            <person name="Firek B.A."/>
            <person name="Baker R."/>
            <person name="Thomas B.C."/>
            <person name="Morowitz M.J."/>
            <person name="Banfield J.F."/>
        </authorList>
    </citation>
    <scope>NUCLEOTIDE SEQUENCE [LARGE SCALE GENOMIC DNA]</scope>
    <source>
        <strain evidence="10">S2_003_000_R2_14</strain>
    </source>
</reference>
<evidence type="ECO:0000256" key="1">
    <source>
        <dbReference type="ARBA" id="ARBA00000085"/>
    </source>
</evidence>
<dbReference type="Proteomes" id="UP000249061">
    <property type="component" value="Unassembled WGS sequence"/>
</dbReference>
<dbReference type="Gene3D" id="1.10.287.130">
    <property type="match status" value="1"/>
</dbReference>
<dbReference type="Pfam" id="PF00512">
    <property type="entry name" value="HisKA"/>
    <property type="match status" value="1"/>
</dbReference>
<dbReference type="CDD" id="cd00082">
    <property type="entry name" value="HisKA"/>
    <property type="match status" value="1"/>
</dbReference>
<evidence type="ECO:0000259" key="9">
    <source>
        <dbReference type="PROSITE" id="PS50109"/>
    </source>
</evidence>
<dbReference type="PRINTS" id="PR00344">
    <property type="entry name" value="BCTRLSENSOR"/>
</dbReference>
<comment type="catalytic activity">
    <reaction evidence="1">
        <text>ATP + protein L-histidine = ADP + protein N-phospho-L-histidine.</text>
        <dbReference type="EC" id="2.7.13.3"/>
    </reaction>
</comment>
<dbReference type="Gene3D" id="3.30.565.10">
    <property type="entry name" value="Histidine kinase-like ATPase, C-terminal domain"/>
    <property type="match status" value="1"/>
</dbReference>
<dbReference type="SMART" id="SM00388">
    <property type="entry name" value="HisKA"/>
    <property type="match status" value="1"/>
</dbReference>
<name>A0A2W5SZX5_9BACT</name>
<dbReference type="InterPro" id="IPR036890">
    <property type="entry name" value="HATPase_C_sf"/>
</dbReference>
<dbReference type="EMBL" id="QFQP01000032">
    <property type="protein sequence ID" value="PZR07337.1"/>
    <property type="molecule type" value="Genomic_DNA"/>
</dbReference>
<evidence type="ECO:0000256" key="8">
    <source>
        <dbReference type="ARBA" id="ARBA00023012"/>
    </source>
</evidence>
<dbReference type="PROSITE" id="PS50109">
    <property type="entry name" value="HIS_KIN"/>
    <property type="match status" value="1"/>
</dbReference>
<dbReference type="GO" id="GO:0000155">
    <property type="term" value="F:phosphorelay sensor kinase activity"/>
    <property type="evidence" value="ECO:0007669"/>
    <property type="project" value="InterPro"/>
</dbReference>
<evidence type="ECO:0000256" key="6">
    <source>
        <dbReference type="ARBA" id="ARBA00022777"/>
    </source>
</evidence>
<dbReference type="PANTHER" id="PTHR43065">
    <property type="entry name" value="SENSOR HISTIDINE KINASE"/>
    <property type="match status" value="1"/>
</dbReference>
<organism evidence="10 11">
    <name type="scientific">Archangium gephyra</name>
    <dbReference type="NCBI Taxonomy" id="48"/>
    <lineage>
        <taxon>Bacteria</taxon>
        <taxon>Pseudomonadati</taxon>
        <taxon>Myxococcota</taxon>
        <taxon>Myxococcia</taxon>
        <taxon>Myxococcales</taxon>
        <taxon>Cystobacterineae</taxon>
        <taxon>Archangiaceae</taxon>
        <taxon>Archangium</taxon>
    </lineage>
</organism>
<evidence type="ECO:0000256" key="5">
    <source>
        <dbReference type="ARBA" id="ARBA00022741"/>
    </source>
</evidence>
<gene>
    <name evidence="10" type="ORF">DI536_28210</name>
</gene>
<evidence type="ECO:0000256" key="3">
    <source>
        <dbReference type="ARBA" id="ARBA00022553"/>
    </source>
</evidence>
<accession>A0A2W5SZX5</accession>
<keyword evidence="4" id="KW-0808">Transferase</keyword>
<dbReference type="AlphaFoldDB" id="A0A2W5SZX5"/>
<evidence type="ECO:0000313" key="11">
    <source>
        <dbReference type="Proteomes" id="UP000249061"/>
    </source>
</evidence>
<evidence type="ECO:0000313" key="10">
    <source>
        <dbReference type="EMBL" id="PZR07337.1"/>
    </source>
</evidence>
<keyword evidence="8" id="KW-0902">Two-component regulatory system</keyword>
<dbReference type="GO" id="GO:0005524">
    <property type="term" value="F:ATP binding"/>
    <property type="evidence" value="ECO:0007669"/>
    <property type="project" value="UniProtKB-KW"/>
</dbReference>
<dbReference type="InterPro" id="IPR003594">
    <property type="entry name" value="HATPase_dom"/>
</dbReference>
<dbReference type="InterPro" id="IPR004358">
    <property type="entry name" value="Sig_transdc_His_kin-like_C"/>
</dbReference>
<protein>
    <recommendedName>
        <fullName evidence="2">histidine kinase</fullName>
        <ecNumber evidence="2">2.7.13.3</ecNumber>
    </recommendedName>
</protein>
<keyword evidence="5" id="KW-0547">Nucleotide-binding</keyword>
<dbReference type="EC" id="2.7.13.3" evidence="2"/>
<dbReference type="SMART" id="SM00387">
    <property type="entry name" value="HATPase_c"/>
    <property type="match status" value="1"/>
</dbReference>
<evidence type="ECO:0000256" key="2">
    <source>
        <dbReference type="ARBA" id="ARBA00012438"/>
    </source>
</evidence>
<dbReference type="InterPro" id="IPR005467">
    <property type="entry name" value="His_kinase_dom"/>
</dbReference>